<dbReference type="EMBL" id="JAAGNN010000021">
    <property type="protein sequence ID" value="KAF4075486.1"/>
    <property type="molecule type" value="Genomic_DNA"/>
</dbReference>
<evidence type="ECO:0000256" key="1">
    <source>
        <dbReference type="SAM" id="MobiDB-lite"/>
    </source>
</evidence>
<keyword evidence="4" id="KW-1185">Reference proteome</keyword>
<feature type="region of interest" description="Disordered" evidence="1">
    <location>
        <begin position="64"/>
        <end position="83"/>
    </location>
</feature>
<feature type="chain" id="PRO_5029855200" evidence="2">
    <location>
        <begin position="30"/>
        <end position="192"/>
    </location>
</feature>
<accession>A0A7J5ZYC8</accession>
<feature type="region of interest" description="Disordered" evidence="1">
    <location>
        <begin position="138"/>
        <end position="192"/>
    </location>
</feature>
<proteinExistence type="predicted"/>
<reference evidence="3 4" key="1">
    <citation type="submission" date="2020-02" db="EMBL/GenBank/DDBJ databases">
        <title>A chromosome-scale genome assembly of the black bullhead catfish (Ameiurus melas).</title>
        <authorList>
            <person name="Wen M."/>
            <person name="Zham M."/>
            <person name="Cabau C."/>
            <person name="Klopp C."/>
            <person name="Donnadieu C."/>
            <person name="Roques C."/>
            <person name="Bouchez O."/>
            <person name="Lampietro C."/>
            <person name="Jouanno E."/>
            <person name="Herpin A."/>
            <person name="Louis A."/>
            <person name="Berthelot C."/>
            <person name="Parey E."/>
            <person name="Roest-Crollius H."/>
            <person name="Braasch I."/>
            <person name="Postlethwait J."/>
            <person name="Robinson-Rechavi M."/>
            <person name="Echchiki A."/>
            <person name="Begum T."/>
            <person name="Montfort J."/>
            <person name="Schartl M."/>
            <person name="Bobe J."/>
            <person name="Guiguen Y."/>
        </authorList>
    </citation>
    <scope>NUCLEOTIDE SEQUENCE [LARGE SCALE GENOMIC DNA]</scope>
    <source>
        <strain evidence="3">M_S1</strain>
        <tissue evidence="3">Blood</tissue>
    </source>
</reference>
<sequence>MWIAPAGNLAFNTLPILLICLILVTDVKQKNNNHPTNNNYADHHDITIIFITCVSFRYPCGHHSPSYSDRSSPSNTDHLNNRELGHTVEDYEEIEDYRFRADPRTVEIPKDPSGSPTGLEHSAEDFGEIKDMKYVPEQCNDVNTNTEAPEDPSDPPADPTQCHEYGTVTSRPISLCSDPETASSSVIEEICE</sequence>
<keyword evidence="2" id="KW-0732">Signal</keyword>
<evidence type="ECO:0000256" key="2">
    <source>
        <dbReference type="SAM" id="SignalP"/>
    </source>
</evidence>
<name>A0A7J5ZYC8_AMEME</name>
<evidence type="ECO:0000313" key="4">
    <source>
        <dbReference type="Proteomes" id="UP000593565"/>
    </source>
</evidence>
<dbReference type="AlphaFoldDB" id="A0A7J5ZYC8"/>
<gene>
    <name evidence="3" type="ORF">AMELA_G00234990</name>
</gene>
<feature type="signal peptide" evidence="2">
    <location>
        <begin position="1"/>
        <end position="29"/>
    </location>
</feature>
<comment type="caution">
    <text evidence="3">The sequence shown here is derived from an EMBL/GenBank/DDBJ whole genome shotgun (WGS) entry which is preliminary data.</text>
</comment>
<evidence type="ECO:0000313" key="3">
    <source>
        <dbReference type="EMBL" id="KAF4075486.1"/>
    </source>
</evidence>
<organism evidence="3 4">
    <name type="scientific">Ameiurus melas</name>
    <name type="common">Black bullhead</name>
    <name type="synonym">Silurus melas</name>
    <dbReference type="NCBI Taxonomy" id="219545"/>
    <lineage>
        <taxon>Eukaryota</taxon>
        <taxon>Metazoa</taxon>
        <taxon>Chordata</taxon>
        <taxon>Craniata</taxon>
        <taxon>Vertebrata</taxon>
        <taxon>Euteleostomi</taxon>
        <taxon>Actinopterygii</taxon>
        <taxon>Neopterygii</taxon>
        <taxon>Teleostei</taxon>
        <taxon>Ostariophysi</taxon>
        <taxon>Siluriformes</taxon>
        <taxon>Ictaluridae</taxon>
        <taxon>Ameiurus</taxon>
    </lineage>
</organism>
<dbReference type="Proteomes" id="UP000593565">
    <property type="component" value="Unassembled WGS sequence"/>
</dbReference>
<protein>
    <submittedName>
        <fullName evidence="3">Uncharacterized protein</fullName>
    </submittedName>
</protein>
<feature type="compositionally biased region" description="Low complexity" evidence="1">
    <location>
        <begin position="64"/>
        <end position="74"/>
    </location>
</feature>